<keyword evidence="4" id="KW-1185">Reference proteome</keyword>
<evidence type="ECO:0000313" key="4">
    <source>
        <dbReference type="Proteomes" id="UP000552709"/>
    </source>
</evidence>
<evidence type="ECO:0000313" key="3">
    <source>
        <dbReference type="EMBL" id="MBB5365730.1"/>
    </source>
</evidence>
<dbReference type="InterPro" id="IPR052559">
    <property type="entry name" value="V-haloperoxidase"/>
</dbReference>
<proteinExistence type="predicted"/>
<name>A0A7W8NHC2_9DEIO</name>
<gene>
    <name evidence="3" type="ORF">HNQ08_004856</name>
</gene>
<dbReference type="CDD" id="cd03398">
    <property type="entry name" value="PAP2_haloperoxidase"/>
    <property type="match status" value="1"/>
</dbReference>
<dbReference type="Pfam" id="PF01569">
    <property type="entry name" value="PAP2"/>
    <property type="match status" value="1"/>
</dbReference>
<protein>
    <submittedName>
        <fullName evidence="3">Membrane-associated phospholipid phosphatase</fullName>
    </submittedName>
</protein>
<dbReference type="Proteomes" id="UP000552709">
    <property type="component" value="Unassembled WGS sequence"/>
</dbReference>
<feature type="chain" id="PRO_5031374343" evidence="1">
    <location>
        <begin position="33"/>
        <end position="442"/>
    </location>
</feature>
<dbReference type="SUPFAM" id="SSF48317">
    <property type="entry name" value="Acid phosphatase/Vanadium-dependent haloperoxidase"/>
    <property type="match status" value="1"/>
</dbReference>
<sequence length="442" mass="48524">MLKRPHPRRLFLVLRRLLLICMLPLATTPVLAATVALEKPDATVATAWMSLALELVQKTPGFSPPVASRVFGYLGVLMYEAVVPSLPERSSLVGQLPRLNTLPQPNLGQTYHWSTVANSALAHLMGRFFTSAGPEQSAKIAVLDAHMQTVHRRFVDEATFERSAQHGRVLADAIYTWSLEDGAKNTSIYTPSSASGSWQSTAPGHAGPLLPGWGHNQLFVPTTSADCRIPGPPPYNEAEESAFHTQALEVYAVSRTLTPEQREIALFWSDDPGQTATPAGHWIALLTQILKEQRVPLGMAVEAYAKLGIAVTDAFIACWRAKYDYDLLRPVTYIQRVKDADWLPLLNTPPFPEYPSGHSVQSAAAAEVLTDLFGPTRAFTDHTHETRSLPARSFTSFRQAASEAALSRLYGGIHFRAAIEDGLTLGRCIGVHVLALRWYRGL</sequence>
<accession>A0A7W8NHC2</accession>
<reference evidence="3 4" key="1">
    <citation type="submission" date="2020-08" db="EMBL/GenBank/DDBJ databases">
        <title>Genomic Encyclopedia of Type Strains, Phase IV (KMG-IV): sequencing the most valuable type-strain genomes for metagenomic binning, comparative biology and taxonomic classification.</title>
        <authorList>
            <person name="Goeker M."/>
        </authorList>
    </citation>
    <scope>NUCLEOTIDE SEQUENCE [LARGE SCALE GENOMIC DNA]</scope>
    <source>
        <strain evidence="3 4">DSM 27939</strain>
    </source>
</reference>
<dbReference type="PANTHER" id="PTHR34599">
    <property type="entry name" value="PEROXIDASE-RELATED"/>
    <property type="match status" value="1"/>
</dbReference>
<dbReference type="InterPro" id="IPR036938">
    <property type="entry name" value="PAP2/HPO_sf"/>
</dbReference>
<evidence type="ECO:0000259" key="2">
    <source>
        <dbReference type="Pfam" id="PF01569"/>
    </source>
</evidence>
<dbReference type="EMBL" id="JACHFL010000021">
    <property type="protein sequence ID" value="MBB5365730.1"/>
    <property type="molecule type" value="Genomic_DNA"/>
</dbReference>
<comment type="caution">
    <text evidence="3">The sequence shown here is derived from an EMBL/GenBank/DDBJ whole genome shotgun (WGS) entry which is preliminary data.</text>
</comment>
<evidence type="ECO:0000256" key="1">
    <source>
        <dbReference type="SAM" id="SignalP"/>
    </source>
</evidence>
<dbReference type="InterPro" id="IPR000326">
    <property type="entry name" value="PAP2/HPO"/>
</dbReference>
<dbReference type="PANTHER" id="PTHR34599:SF2">
    <property type="entry name" value="TRAF-TYPE DOMAIN-CONTAINING PROTEIN"/>
    <property type="match status" value="1"/>
</dbReference>
<feature type="signal peptide" evidence="1">
    <location>
        <begin position="1"/>
        <end position="32"/>
    </location>
</feature>
<organism evidence="3 4">
    <name type="scientific">Deinococcus humi</name>
    <dbReference type="NCBI Taxonomy" id="662880"/>
    <lineage>
        <taxon>Bacteria</taxon>
        <taxon>Thermotogati</taxon>
        <taxon>Deinococcota</taxon>
        <taxon>Deinococci</taxon>
        <taxon>Deinococcales</taxon>
        <taxon>Deinococcaceae</taxon>
        <taxon>Deinococcus</taxon>
    </lineage>
</organism>
<dbReference type="Gene3D" id="1.10.606.20">
    <property type="match status" value="1"/>
</dbReference>
<keyword evidence="1" id="KW-0732">Signal</keyword>
<feature type="domain" description="Phosphatidic acid phosphatase type 2/haloperoxidase" evidence="2">
    <location>
        <begin position="316"/>
        <end position="440"/>
    </location>
</feature>
<dbReference type="AlphaFoldDB" id="A0A7W8NHC2"/>